<dbReference type="InterPro" id="IPR006059">
    <property type="entry name" value="SBP"/>
</dbReference>
<feature type="chain" id="PRO_5039107679" evidence="1">
    <location>
        <begin position="22"/>
        <end position="454"/>
    </location>
</feature>
<proteinExistence type="predicted"/>
<sequence length="454" mass="49100">MTTRRTLARIAAVGAAAALLAACGGSSGNGDDAAAGGRENIEMWFWGATPNQRAALEKNLVEAYNESQEEYTLKVTFNERVDSNIQTALSAGEGPDIVYGSGPSFVAPYAQSDKLVNLDEYSEQYGWEERILPPIYESGTVDGSLYALANSINTVGVFYNKAVLDELGVEVPTDLESFESALAAAKEADLYPSVTGNKGWQPVNENYSSMFLTAVAGPEAMHQVLTGEASWTDEPYVEAVEMSAEWYQNGYLGGGQYTNLNFLESMQLLADGQSPFFIGPTLGFQFAAEFFNEEAGNVEDLGFMQFPTVGEGLESPLFTLGTTASFSINAESEHPDAAAAVIDRMMTEEFMKQMSAEWPGYWAVPLSGVELDPSQFEGLSVPFAEAVNEIMPAVEEGRFGYFTATFFPPQTQQALVDIDTVWTGQTDAASFMEGIEQTFNQELEAGDVPPIPAP</sequence>
<evidence type="ECO:0000256" key="1">
    <source>
        <dbReference type="SAM" id="SignalP"/>
    </source>
</evidence>
<evidence type="ECO:0000313" key="3">
    <source>
        <dbReference type="Proteomes" id="UP000437709"/>
    </source>
</evidence>
<dbReference type="OrthoDB" id="1650177at2"/>
<keyword evidence="1" id="KW-0732">Signal</keyword>
<evidence type="ECO:0000313" key="2">
    <source>
        <dbReference type="EMBL" id="MPV36272.1"/>
    </source>
</evidence>
<dbReference type="Gene3D" id="3.40.190.10">
    <property type="entry name" value="Periplasmic binding protein-like II"/>
    <property type="match status" value="2"/>
</dbReference>
<name>A0A6N7ECX7_9MICO</name>
<dbReference type="Proteomes" id="UP000437709">
    <property type="component" value="Unassembled WGS sequence"/>
</dbReference>
<gene>
    <name evidence="2" type="ORF">GB881_04275</name>
</gene>
<dbReference type="PANTHER" id="PTHR43649">
    <property type="entry name" value="ARABINOSE-BINDING PROTEIN-RELATED"/>
    <property type="match status" value="1"/>
</dbReference>
<dbReference type="InterPro" id="IPR006311">
    <property type="entry name" value="TAT_signal"/>
</dbReference>
<dbReference type="PROSITE" id="PS51257">
    <property type="entry name" value="PROKAR_LIPOPROTEIN"/>
    <property type="match status" value="1"/>
</dbReference>
<dbReference type="SUPFAM" id="SSF53850">
    <property type="entry name" value="Periplasmic binding protein-like II"/>
    <property type="match status" value="1"/>
</dbReference>
<feature type="signal peptide" evidence="1">
    <location>
        <begin position="1"/>
        <end position="21"/>
    </location>
</feature>
<accession>A0A6N7ECX7</accession>
<dbReference type="EMBL" id="WHPC01000009">
    <property type="protein sequence ID" value="MPV36272.1"/>
    <property type="molecule type" value="Genomic_DNA"/>
</dbReference>
<dbReference type="RefSeq" id="WP_152196060.1">
    <property type="nucleotide sequence ID" value="NZ_VUKD01000004.1"/>
</dbReference>
<organism evidence="2 3">
    <name type="scientific">Georgenia subflava</name>
    <dbReference type="NCBI Taxonomy" id="1622177"/>
    <lineage>
        <taxon>Bacteria</taxon>
        <taxon>Bacillati</taxon>
        <taxon>Actinomycetota</taxon>
        <taxon>Actinomycetes</taxon>
        <taxon>Micrococcales</taxon>
        <taxon>Bogoriellaceae</taxon>
        <taxon>Georgenia</taxon>
    </lineage>
</organism>
<dbReference type="Pfam" id="PF13416">
    <property type="entry name" value="SBP_bac_8"/>
    <property type="match status" value="1"/>
</dbReference>
<dbReference type="PANTHER" id="PTHR43649:SF12">
    <property type="entry name" value="DIACETYLCHITOBIOSE BINDING PROTEIN DASA"/>
    <property type="match status" value="1"/>
</dbReference>
<keyword evidence="3" id="KW-1185">Reference proteome</keyword>
<dbReference type="PROSITE" id="PS51318">
    <property type="entry name" value="TAT"/>
    <property type="match status" value="1"/>
</dbReference>
<protein>
    <submittedName>
        <fullName evidence="2">Extracellular solute-binding protein</fullName>
    </submittedName>
</protein>
<comment type="caution">
    <text evidence="2">The sequence shown here is derived from an EMBL/GenBank/DDBJ whole genome shotgun (WGS) entry which is preliminary data.</text>
</comment>
<reference evidence="2 3" key="1">
    <citation type="submission" date="2019-10" db="EMBL/GenBank/DDBJ databases">
        <title>Georgenia wutianyii sp. nov. and Georgenia yuyongxinii sp. nov. isolated from plateau pika (Ochotona curzoniae) in the Qinghai-Tibet plateau of China.</title>
        <authorList>
            <person name="Tian Z."/>
        </authorList>
    </citation>
    <scope>NUCLEOTIDE SEQUENCE [LARGE SCALE GENOMIC DNA]</scope>
    <source>
        <strain evidence="2 3">JCM 19765</strain>
    </source>
</reference>
<dbReference type="AlphaFoldDB" id="A0A6N7ECX7"/>
<dbReference type="InterPro" id="IPR050490">
    <property type="entry name" value="Bact_solute-bd_prot1"/>
</dbReference>